<gene>
    <name evidence="1" type="ORF">LCPAC406_01770</name>
</gene>
<sequence length="1204" mass="135700">MIDPSIANHMIDKEESLVRGKKYLLSSQVERLDLKSKCDSNDKIIRCYSRENYVVCPNPDDEARSSLVKLLYVADDFTDYTIKCISKKDFDDSNIWEPDAGRWIKPTEEALKLTRDSLREEIENGAVDWRKEKVFTKELVSIIPDKDIRAFIYDDRIVLGKCKDEICHNINPNDKSIIKWKDASRVLPMGITERIKSTEWYEKILNFFISPGYTSEPLRKINLSGRINFDDVLCDFGDKKCIRGYYLTDKSPRECKSFEKDDYGFVSFRVFNEYTTHLPNDVNWIAADFKKDAWVCPVNGRSFMRDEIYYYNTCMKLKDYVKTNKLYFRIHGGEIPLYADYIATNKTSNGIGQSSMLRDYREWKRNNVWYRKILSNIRDFFIGSGHASDIRSFNDNDVEKSTNFTTLIGIEGRALSRAIHFSENQILNTVDIKPSTLNILKNSSISLSYAIGGSSIANADDKLKQASVVSSQIFGVNAGSNIARHASTYTRRFVGGTAGGITASVIMNTMVNVDPKVSLTYGTATAFVLAKPTLNYIRFGQFKTVETLLPSSNPITFPKVLKLPEILKMEIRFPKTLIYNINDKGKLSIAKVDIRKVSFKDFTPTSRTSIAQGRLNITDKKIFYELYKGSFNVNDHVMKRHGIASDGTYTRRVVQAVKTVSKAGGVIGFYLGGVGITSEEFPKFSPAALGLTGLAGAYPPILAVGTGAILFKPLGDAMQKGADVTEEHLFHHPSTQIPMPINGVTAEQYLVAGRMMGKGFSIVGDAVLTTLRWTKAKIDKGLKIAGNMIVPVTNAGYITLPEVEVIPVGKMSWDIYQGKHEEFKMSISEDVTLNNESTISEDVTHDKIKLDNSNKIELGSPSQWLQTASHLMKTMGNQHIASKLMTGGMAANLITKRTSSPIISGINVISAISMIVSLFQDEEKKISQVATSIQESTEALSQQIGEVYSSLRNQGINILDHIDKIKLESLSKFLEASKEQVEISKDLHGMYEDIVKRIDNGNNLVINIYNLLRITVPAYDKLSPMFKEAILASQEDISLSTYQRIFRKIASINLLDPRYRDNILQNLYEKLTKGKIKPVPNLELLLGSVLVLTSLMNNQLSGKKPSQRTLISQWSHIKRILRFTCSIIDLMKSFKELLAKGVEIENTYLHKMLFNDSGKIDNPMINNIILTVAYLERNTTKDKWNLKTSCVKQTLDEWNELVSL</sequence>
<dbReference type="EMBL" id="MK500606">
    <property type="protein sequence ID" value="QBK93863.1"/>
    <property type="molecule type" value="Genomic_DNA"/>
</dbReference>
<protein>
    <submittedName>
        <fullName evidence="1">Uncharacterized protein</fullName>
    </submittedName>
</protein>
<organism evidence="1">
    <name type="scientific">Pithovirus LCPAC406</name>
    <dbReference type="NCBI Taxonomy" id="2506599"/>
    <lineage>
        <taxon>Viruses</taxon>
        <taxon>Pithoviruses</taxon>
    </lineage>
</organism>
<evidence type="ECO:0000313" key="1">
    <source>
        <dbReference type="EMBL" id="QBK93863.1"/>
    </source>
</evidence>
<proteinExistence type="predicted"/>
<accession>A0A481ZD34</accession>
<name>A0A481ZD34_9VIRU</name>
<reference evidence="1" key="1">
    <citation type="journal article" date="2019" name="MBio">
        <title>Virus Genomes from Deep Sea Sediments Expand the Ocean Megavirome and Support Independent Origins of Viral Gigantism.</title>
        <authorList>
            <person name="Backstrom D."/>
            <person name="Yutin N."/>
            <person name="Jorgensen S.L."/>
            <person name="Dharamshi J."/>
            <person name="Homa F."/>
            <person name="Zaremba-Niedwiedzka K."/>
            <person name="Spang A."/>
            <person name="Wolf Y.I."/>
            <person name="Koonin E.V."/>
            <person name="Ettema T.J."/>
        </authorList>
    </citation>
    <scope>NUCLEOTIDE SEQUENCE</scope>
</reference>